<dbReference type="PATRIC" id="fig|1423778.4.peg.1298"/>
<accession>A0A0R1RF83</accession>
<dbReference type="STRING" id="1423778.FC70_GL001264"/>
<dbReference type="InterPro" id="IPR012347">
    <property type="entry name" value="Ferritin-like"/>
</dbReference>
<feature type="compositionally biased region" description="Low complexity" evidence="1">
    <location>
        <begin position="1"/>
        <end position="14"/>
    </location>
</feature>
<dbReference type="Proteomes" id="UP000051697">
    <property type="component" value="Unassembled WGS sequence"/>
</dbReference>
<protein>
    <recommendedName>
        <fullName evidence="4">DNA-binding ferritin-like protein (Oxidative damage protectant)</fullName>
    </recommendedName>
</protein>
<dbReference type="EMBL" id="AZFE01000031">
    <property type="protein sequence ID" value="KRL55661.1"/>
    <property type="molecule type" value="Genomic_DNA"/>
</dbReference>
<comment type="caution">
    <text evidence="2">The sequence shown here is derived from an EMBL/GenBank/DDBJ whole genome shotgun (WGS) entry which is preliminary data.</text>
</comment>
<dbReference type="InterPro" id="IPR009078">
    <property type="entry name" value="Ferritin-like_SF"/>
</dbReference>
<proteinExistence type="predicted"/>
<evidence type="ECO:0000313" key="3">
    <source>
        <dbReference type="Proteomes" id="UP000051697"/>
    </source>
</evidence>
<dbReference type="AlphaFoldDB" id="A0A0R1RF83"/>
<feature type="region of interest" description="Disordered" evidence="1">
    <location>
        <begin position="1"/>
        <end position="20"/>
    </location>
</feature>
<keyword evidence="3" id="KW-1185">Reference proteome</keyword>
<evidence type="ECO:0008006" key="4">
    <source>
        <dbReference type="Google" id="ProtNLM"/>
    </source>
</evidence>
<reference evidence="2 3" key="1">
    <citation type="journal article" date="2015" name="Genome Announc.">
        <title>Expanding the biotechnology potential of lactobacilli through comparative genomics of 213 strains and associated genera.</title>
        <authorList>
            <person name="Sun Z."/>
            <person name="Harris H.M."/>
            <person name="McCann A."/>
            <person name="Guo C."/>
            <person name="Argimon S."/>
            <person name="Zhang W."/>
            <person name="Yang X."/>
            <person name="Jeffery I.B."/>
            <person name="Cooney J.C."/>
            <person name="Kagawa T.F."/>
            <person name="Liu W."/>
            <person name="Song Y."/>
            <person name="Salvetti E."/>
            <person name="Wrobel A."/>
            <person name="Rasinkangas P."/>
            <person name="Parkhill J."/>
            <person name="Rea M.C."/>
            <person name="O'Sullivan O."/>
            <person name="Ritari J."/>
            <person name="Douillard F.P."/>
            <person name="Paul Ross R."/>
            <person name="Yang R."/>
            <person name="Briner A.E."/>
            <person name="Felis G.E."/>
            <person name="de Vos W.M."/>
            <person name="Barrangou R."/>
            <person name="Klaenhammer T.R."/>
            <person name="Caufield P.W."/>
            <person name="Cui Y."/>
            <person name="Zhang H."/>
            <person name="O'Toole P.W."/>
        </authorList>
    </citation>
    <scope>NUCLEOTIDE SEQUENCE [LARGE SCALE GENOMIC DNA]</scope>
    <source>
        <strain evidence="2 3">DSM 15707</strain>
    </source>
</reference>
<gene>
    <name evidence="2" type="ORF">FC70_GL001264</name>
</gene>
<dbReference type="RefSeq" id="WP_057890191.1">
    <property type="nucleotide sequence ID" value="NZ_AZFE01000031.1"/>
</dbReference>
<name>A0A0R1RF83_9LACO</name>
<evidence type="ECO:0000313" key="2">
    <source>
        <dbReference type="EMBL" id="KRL55661.1"/>
    </source>
</evidence>
<dbReference type="OrthoDB" id="9797023at2"/>
<dbReference type="SUPFAM" id="SSF47240">
    <property type="entry name" value="Ferritin-like"/>
    <property type="match status" value="1"/>
</dbReference>
<dbReference type="Gene3D" id="1.20.1260.10">
    <property type="match status" value="1"/>
</dbReference>
<evidence type="ECO:0000256" key="1">
    <source>
        <dbReference type="SAM" id="MobiDB-lite"/>
    </source>
</evidence>
<dbReference type="KEGG" id="lol:LACOL_0042"/>
<sequence>MSTKEQYQQEQIQSEIDHHSPTAGAMTTHVISNLMVQRIKLFQAKYFLRGASSYDFKNEVNLLIWDLDSIFDDLNQTMIEEGEAIPTTINEFNEFKMLEEQPEFKFEDAETIISSVIMDFRTQLLFVTKAITLADLETKYALKNVLVKLYDRLKSGIFNLQAILGYEVREDEEE</sequence>
<organism evidence="2 3">
    <name type="scientific">Paucilactobacillus oligofermentans DSM 15707 = LMG 22743</name>
    <dbReference type="NCBI Taxonomy" id="1423778"/>
    <lineage>
        <taxon>Bacteria</taxon>
        <taxon>Bacillati</taxon>
        <taxon>Bacillota</taxon>
        <taxon>Bacilli</taxon>
        <taxon>Lactobacillales</taxon>
        <taxon>Lactobacillaceae</taxon>
        <taxon>Paucilactobacillus</taxon>
    </lineage>
</organism>